<evidence type="ECO:0000256" key="2">
    <source>
        <dbReference type="ARBA" id="ARBA00022670"/>
    </source>
</evidence>
<dbReference type="Pfam" id="PF05649">
    <property type="entry name" value="Peptidase_M13_N"/>
    <property type="match status" value="1"/>
</dbReference>
<dbReference type="InterPro" id="IPR008753">
    <property type="entry name" value="Peptidase_M13_N"/>
</dbReference>
<dbReference type="Pfam" id="PF01431">
    <property type="entry name" value="Peptidase_M13"/>
    <property type="match status" value="1"/>
</dbReference>
<dbReference type="InterPro" id="IPR024079">
    <property type="entry name" value="MetalloPept_cat_dom_sf"/>
</dbReference>
<dbReference type="EC" id="3.4.24.71" evidence="9"/>
<evidence type="ECO:0000256" key="4">
    <source>
        <dbReference type="ARBA" id="ARBA00022801"/>
    </source>
</evidence>
<gene>
    <name evidence="9" type="ordered locus">Shewmr7_3531</name>
</gene>
<dbReference type="HOGENOM" id="CLU_006187_7_2_6"/>
<evidence type="ECO:0000256" key="3">
    <source>
        <dbReference type="ARBA" id="ARBA00022723"/>
    </source>
</evidence>
<evidence type="ECO:0000256" key="6">
    <source>
        <dbReference type="ARBA" id="ARBA00023049"/>
    </source>
</evidence>
<comment type="cofactor">
    <cofactor evidence="1">
        <name>Zn(2+)</name>
        <dbReference type="ChEBI" id="CHEBI:29105"/>
    </cofactor>
</comment>
<organism evidence="9">
    <name type="scientific">Shewanella sp. (strain MR-7)</name>
    <dbReference type="NCBI Taxonomy" id="60481"/>
    <lineage>
        <taxon>Bacteria</taxon>
        <taxon>Pseudomonadati</taxon>
        <taxon>Pseudomonadota</taxon>
        <taxon>Gammaproteobacteria</taxon>
        <taxon>Alteromonadales</taxon>
        <taxon>Shewanellaceae</taxon>
        <taxon>Shewanella</taxon>
    </lineage>
</organism>
<evidence type="ECO:0000256" key="5">
    <source>
        <dbReference type="ARBA" id="ARBA00022833"/>
    </source>
</evidence>
<dbReference type="AlphaFoldDB" id="Q0HQU4"/>
<name>Q0HQU4_SHESR</name>
<keyword evidence="6" id="KW-0482">Metalloprotease</keyword>
<dbReference type="InterPro" id="IPR000718">
    <property type="entry name" value="Peptidase_M13"/>
</dbReference>
<proteinExistence type="predicted"/>
<feature type="domain" description="Peptidase M13 C-terminal" evidence="7">
    <location>
        <begin position="507"/>
        <end position="707"/>
    </location>
</feature>
<dbReference type="PROSITE" id="PS51257">
    <property type="entry name" value="PROKAR_LIPOPROTEIN"/>
    <property type="match status" value="1"/>
</dbReference>
<protein>
    <submittedName>
        <fullName evidence="9">Endothelin-converting enzyme 1</fullName>
        <ecNumber evidence="9">3.4.24.71</ecNumber>
    </submittedName>
</protein>
<keyword evidence="3" id="KW-0479">Metal-binding</keyword>
<evidence type="ECO:0000256" key="1">
    <source>
        <dbReference type="ARBA" id="ARBA00001947"/>
    </source>
</evidence>
<dbReference type="Gene3D" id="3.40.390.10">
    <property type="entry name" value="Collagenase (Catalytic Domain)"/>
    <property type="match status" value="1"/>
</dbReference>
<dbReference type="PROSITE" id="PS51885">
    <property type="entry name" value="NEPRILYSIN"/>
    <property type="match status" value="1"/>
</dbReference>
<dbReference type="KEGG" id="shm:Shewmr7_3531"/>
<dbReference type="PRINTS" id="PR00786">
    <property type="entry name" value="NEPRILYSIN"/>
</dbReference>
<evidence type="ECO:0000259" key="7">
    <source>
        <dbReference type="Pfam" id="PF01431"/>
    </source>
</evidence>
<dbReference type="SUPFAM" id="SSF55486">
    <property type="entry name" value="Metalloproteases ('zincins'), catalytic domain"/>
    <property type="match status" value="1"/>
</dbReference>
<sequence>MSDRLIPAILLSTTVLTGLTACSDNTKETAAAASDNTAKVQTSAAPAASQAAMPIGINLAAMSPKVKPGDDFYTYANGEWMKTTEIPADRSSTGAFLVAFQETEKHKTSLIADLVKAEHAAGSDDARIADFYKAYTNTAAIDAAGMKPMEADLASYQAIADKHALSAALGANLRADVDPLNATDFFTENLFGIFVTQGLATPGEVLPYLLQGGLGLPEREYYLSDDPKMVEIRTAYRAYIETLLTDAGITDAAARAERIFALEHKIASAHASREDSEDFTKASGVWSRADFDAKAPGIDWTAFLDAAQLGKQDRFAAYHASAITGLSALVASEPLDAWKDWLVFHHINSHADVLPSAIDNASFAFNGTKLSGTPEQRSRDKRALSALDEYLGDAVGRAYAEHYFPASAKAEVSTMVDNIVSAFGKRVEKLEWMDPSTKQEALAKVATIAVGVGYPDKWRNYDAYAVSPTNAYANAINGEKVEYAHQLAKIGKPMDKGEWWMTPQVVNAVNLPVQNALNFPAGILQPPFFDAKADAAYNYGAIGAVIGHEISHSFDNNGAAFDSTGAMRNWWTPADFAQFAKQGEALAKQFDAYAPFPDLHVNGKLTLGENIADVAGLAAALDAYHASLNGKPAPVIDGFSGDQRFFIGFAQTWATKMRDEALRARVATDGHAPGMYRALTVRNLDAWYTAFDVKPGDKLYLAPEDRVKIW</sequence>
<evidence type="ECO:0000313" key="9">
    <source>
        <dbReference type="EMBL" id="ABI44511.1"/>
    </source>
</evidence>
<dbReference type="GO" id="GO:0004222">
    <property type="term" value="F:metalloendopeptidase activity"/>
    <property type="evidence" value="ECO:0007669"/>
    <property type="project" value="UniProtKB-EC"/>
</dbReference>
<evidence type="ECO:0000259" key="8">
    <source>
        <dbReference type="Pfam" id="PF05649"/>
    </source>
</evidence>
<reference evidence="9" key="1">
    <citation type="submission" date="2006-08" db="EMBL/GenBank/DDBJ databases">
        <title>Complete sequence of Chromosome1 of Shewanella sp. MR-7.</title>
        <authorList>
            <consortium name="US DOE Joint Genome Institute"/>
            <person name="Copeland A."/>
            <person name="Lucas S."/>
            <person name="Lapidus A."/>
            <person name="Barry K."/>
            <person name="Detter J.C."/>
            <person name="Glavina del Rio T."/>
            <person name="Hammon N."/>
            <person name="Israni S."/>
            <person name="Dalin E."/>
            <person name="Tice H."/>
            <person name="Pitluck S."/>
            <person name="Kiss H."/>
            <person name="Brettin T."/>
            <person name="Bruce D."/>
            <person name="Han C."/>
            <person name="Tapia R."/>
            <person name="Gilna P."/>
            <person name="Schmutz J."/>
            <person name="Larimer F."/>
            <person name="Land M."/>
            <person name="Hauser L."/>
            <person name="Kyrpides N."/>
            <person name="Mikhailova N."/>
            <person name="Nealson K."/>
            <person name="Konstantinidis K."/>
            <person name="Klappenbach J."/>
            <person name="Tiedje J."/>
            <person name="Richardson P."/>
        </authorList>
    </citation>
    <scope>NUCLEOTIDE SEQUENCE</scope>
    <source>
        <strain evidence="9">MR-7</strain>
    </source>
</reference>
<dbReference type="PANTHER" id="PTHR11733">
    <property type="entry name" value="ZINC METALLOPROTEASE FAMILY M13 NEPRILYSIN-RELATED"/>
    <property type="match status" value="1"/>
</dbReference>
<dbReference type="PANTHER" id="PTHR11733:SF211">
    <property type="entry name" value="OLIGOPEPTIDASE LIPOPROTEIN M13 FAMILY"/>
    <property type="match status" value="1"/>
</dbReference>
<dbReference type="GO" id="GO:0046872">
    <property type="term" value="F:metal ion binding"/>
    <property type="evidence" value="ECO:0007669"/>
    <property type="project" value="UniProtKB-KW"/>
</dbReference>
<dbReference type="Gene3D" id="1.10.1380.10">
    <property type="entry name" value="Neutral endopeptidase , domain2"/>
    <property type="match status" value="1"/>
</dbReference>
<accession>Q0HQU4</accession>
<dbReference type="GO" id="GO:0005886">
    <property type="term" value="C:plasma membrane"/>
    <property type="evidence" value="ECO:0007669"/>
    <property type="project" value="TreeGrafter"/>
</dbReference>
<dbReference type="CDD" id="cd08662">
    <property type="entry name" value="M13"/>
    <property type="match status" value="1"/>
</dbReference>
<keyword evidence="2" id="KW-0645">Protease</keyword>
<dbReference type="InterPro" id="IPR042089">
    <property type="entry name" value="Peptidase_M13_dom_2"/>
</dbReference>
<dbReference type="InterPro" id="IPR018497">
    <property type="entry name" value="Peptidase_M13_C"/>
</dbReference>
<feature type="domain" description="Peptidase M13 N-terminal" evidence="8">
    <location>
        <begin position="68"/>
        <end position="455"/>
    </location>
</feature>
<keyword evidence="4 9" id="KW-0378">Hydrolase</keyword>
<dbReference type="EMBL" id="CP000444">
    <property type="protein sequence ID" value="ABI44511.1"/>
    <property type="molecule type" value="Genomic_DNA"/>
</dbReference>
<keyword evidence="5" id="KW-0862">Zinc</keyword>
<dbReference type="GO" id="GO:0016485">
    <property type="term" value="P:protein processing"/>
    <property type="evidence" value="ECO:0007669"/>
    <property type="project" value="TreeGrafter"/>
</dbReference>